<evidence type="ECO:0000313" key="3">
    <source>
        <dbReference type="Proteomes" id="UP001266305"/>
    </source>
</evidence>
<proteinExistence type="predicted"/>
<organism evidence="2 3">
    <name type="scientific">Saguinus oedipus</name>
    <name type="common">Cotton-top tamarin</name>
    <name type="synonym">Oedipomidas oedipus</name>
    <dbReference type="NCBI Taxonomy" id="9490"/>
    <lineage>
        <taxon>Eukaryota</taxon>
        <taxon>Metazoa</taxon>
        <taxon>Chordata</taxon>
        <taxon>Craniata</taxon>
        <taxon>Vertebrata</taxon>
        <taxon>Euteleostomi</taxon>
        <taxon>Mammalia</taxon>
        <taxon>Eutheria</taxon>
        <taxon>Euarchontoglires</taxon>
        <taxon>Primates</taxon>
        <taxon>Haplorrhini</taxon>
        <taxon>Platyrrhini</taxon>
        <taxon>Cebidae</taxon>
        <taxon>Callitrichinae</taxon>
        <taxon>Saguinus</taxon>
    </lineage>
</organism>
<dbReference type="Proteomes" id="UP001266305">
    <property type="component" value="Unassembled WGS sequence"/>
</dbReference>
<sequence>MKVAIRSVAVTKERSHVLVGLEDGKLIVVGAGQPSERGAARRTQLTLPNPYAHQVRTVAVLAAHLPSVLGRDGIQPYRGALSPALPAARVPHPAGLAWEAPPRSRRERPGAGPTPAQLRDWREMSLPQGLAGGRGLPESPHWRLRPQRHFLHTLGRVCVCARRLGLPWPPSEGRSLSLARLAIPWPPPLN</sequence>
<evidence type="ECO:0000256" key="1">
    <source>
        <dbReference type="SAM" id="MobiDB-lite"/>
    </source>
</evidence>
<feature type="region of interest" description="Disordered" evidence="1">
    <location>
        <begin position="93"/>
        <end position="119"/>
    </location>
</feature>
<comment type="caution">
    <text evidence="2">The sequence shown here is derived from an EMBL/GenBank/DDBJ whole genome shotgun (WGS) entry which is preliminary data.</text>
</comment>
<name>A0ABQ9U1W8_SAGOE</name>
<accession>A0ABQ9U1W8</accession>
<keyword evidence="3" id="KW-1185">Reference proteome</keyword>
<gene>
    <name evidence="2" type="ORF">P7K49_030333</name>
</gene>
<dbReference type="EMBL" id="JASSZA010000016">
    <property type="protein sequence ID" value="KAK2091049.1"/>
    <property type="molecule type" value="Genomic_DNA"/>
</dbReference>
<evidence type="ECO:0000313" key="2">
    <source>
        <dbReference type="EMBL" id="KAK2091049.1"/>
    </source>
</evidence>
<reference evidence="2 3" key="1">
    <citation type="submission" date="2023-05" db="EMBL/GenBank/DDBJ databases">
        <title>B98-5 Cell Line De Novo Hybrid Assembly: An Optical Mapping Approach.</title>
        <authorList>
            <person name="Kananen K."/>
            <person name="Auerbach J.A."/>
            <person name="Kautto E."/>
            <person name="Blachly J.S."/>
        </authorList>
    </citation>
    <scope>NUCLEOTIDE SEQUENCE [LARGE SCALE GENOMIC DNA]</scope>
    <source>
        <strain evidence="2">B95-8</strain>
        <tissue evidence="2">Cell line</tissue>
    </source>
</reference>
<protein>
    <submittedName>
        <fullName evidence="2">Uncharacterized protein</fullName>
    </submittedName>
</protein>